<organism evidence="1 2">
    <name type="scientific">Paraburkholderia terrae</name>
    <dbReference type="NCBI Taxonomy" id="311230"/>
    <lineage>
        <taxon>Bacteria</taxon>
        <taxon>Pseudomonadati</taxon>
        <taxon>Pseudomonadota</taxon>
        <taxon>Betaproteobacteria</taxon>
        <taxon>Burkholderiales</taxon>
        <taxon>Burkholderiaceae</taxon>
        <taxon>Paraburkholderia</taxon>
    </lineage>
</organism>
<dbReference type="EMBL" id="AP024955">
    <property type="protein sequence ID" value="BCZ77915.1"/>
    <property type="molecule type" value="Genomic_DNA"/>
</dbReference>
<reference evidence="1 2" key="1">
    <citation type="journal article" date="2022" name="Front. Microbiol.">
        <title>Identification and characterization of a novel class of self-sufficient cytochrome P450 hydroxylase involved in cyclohexanecarboxylate degradation in Paraburkholderia terrae strain KU-64.</title>
        <authorList>
            <person name="Yamamoto T."/>
            <person name="Hasegawa Y."/>
            <person name="Iwaki H."/>
        </authorList>
    </citation>
    <scope>NUCLEOTIDE SEQUENCE [LARGE SCALE GENOMIC DNA]</scope>
    <source>
        <strain evidence="1 2">KU-64</strain>
    </source>
</reference>
<sequence>MCVANALNERLTRFEYPYSGQQQRMVCAAQVANCVSASCAPHASLRTYSACVPPCKSANAYDATTYTQFATWAAVDYLARRAVVTVCEAGEAHLMSAGNERGSRDCRVKRKTLWGPSGRKKNWRC</sequence>
<evidence type="ECO:0000313" key="1">
    <source>
        <dbReference type="EMBL" id="BCZ77915.1"/>
    </source>
</evidence>
<name>A0ABM7TG56_9BURK</name>
<accession>A0ABM7TG56</accession>
<evidence type="ECO:0000313" key="2">
    <source>
        <dbReference type="Proteomes" id="UP001319874"/>
    </source>
</evidence>
<protein>
    <submittedName>
        <fullName evidence="1">Uncharacterized protein</fullName>
    </submittedName>
</protein>
<gene>
    <name evidence="1" type="ORF">PTKU64_15900</name>
</gene>
<proteinExistence type="predicted"/>
<dbReference type="Proteomes" id="UP001319874">
    <property type="component" value="Chromosome 1"/>
</dbReference>
<keyword evidence="2" id="KW-1185">Reference proteome</keyword>